<organism evidence="4 5">
    <name type="scientific">Corynebacterium tapiri</name>
    <dbReference type="NCBI Taxonomy" id="1448266"/>
    <lineage>
        <taxon>Bacteria</taxon>
        <taxon>Bacillati</taxon>
        <taxon>Actinomycetota</taxon>
        <taxon>Actinomycetes</taxon>
        <taxon>Mycobacteriales</taxon>
        <taxon>Corynebacteriaceae</taxon>
        <taxon>Corynebacterium</taxon>
    </lineage>
</organism>
<reference evidence="4 5" key="1">
    <citation type="submission" date="2019-06" db="EMBL/GenBank/DDBJ databases">
        <authorList>
            <person name="Li J."/>
        </authorList>
    </citation>
    <scope>NUCLEOTIDE SEQUENCE [LARGE SCALE GENOMIC DNA]</scope>
    <source>
        <strain evidence="4 5">LMG 28165</strain>
    </source>
</reference>
<accession>A0A5C4U5U8</accession>
<dbReference type="InterPro" id="IPR028098">
    <property type="entry name" value="Glyco_trans_4-like_N"/>
</dbReference>
<keyword evidence="5" id="KW-1185">Reference proteome</keyword>
<evidence type="ECO:0000313" key="5">
    <source>
        <dbReference type="Proteomes" id="UP000312032"/>
    </source>
</evidence>
<dbReference type="GO" id="GO:0016757">
    <property type="term" value="F:glycosyltransferase activity"/>
    <property type="evidence" value="ECO:0007669"/>
    <property type="project" value="UniProtKB-KW"/>
</dbReference>
<dbReference type="AlphaFoldDB" id="A0A5C4U5U8"/>
<protein>
    <submittedName>
        <fullName evidence="4">Glycosyltransferase family 4 protein</fullName>
    </submittedName>
</protein>
<evidence type="ECO:0000256" key="2">
    <source>
        <dbReference type="ARBA" id="ARBA00022679"/>
    </source>
</evidence>
<keyword evidence="2 4" id="KW-0808">Transferase</keyword>
<dbReference type="EMBL" id="VDHJ01000002">
    <property type="protein sequence ID" value="TNL99769.1"/>
    <property type="molecule type" value="Genomic_DNA"/>
</dbReference>
<dbReference type="Pfam" id="PF13439">
    <property type="entry name" value="Glyco_transf_4"/>
    <property type="match status" value="1"/>
</dbReference>
<dbReference type="PANTHER" id="PTHR12526">
    <property type="entry name" value="GLYCOSYLTRANSFERASE"/>
    <property type="match status" value="1"/>
</dbReference>
<evidence type="ECO:0000259" key="3">
    <source>
        <dbReference type="Pfam" id="PF13439"/>
    </source>
</evidence>
<dbReference type="SUPFAM" id="SSF53756">
    <property type="entry name" value="UDP-Glycosyltransferase/glycogen phosphorylase"/>
    <property type="match status" value="1"/>
</dbReference>
<evidence type="ECO:0000313" key="4">
    <source>
        <dbReference type="EMBL" id="TNL99769.1"/>
    </source>
</evidence>
<evidence type="ECO:0000256" key="1">
    <source>
        <dbReference type="ARBA" id="ARBA00022676"/>
    </source>
</evidence>
<feature type="domain" description="Glycosyltransferase subfamily 4-like N-terminal" evidence="3">
    <location>
        <begin position="18"/>
        <end position="166"/>
    </location>
</feature>
<dbReference type="RefSeq" id="WP_139464686.1">
    <property type="nucleotide sequence ID" value="NZ_VDHJ01000002.1"/>
</dbReference>
<comment type="caution">
    <text evidence="4">The sequence shown here is derived from an EMBL/GenBank/DDBJ whole genome shotgun (WGS) entry which is preliminary data.</text>
</comment>
<proteinExistence type="predicted"/>
<sequence length="355" mass="38464">MKIALVAPARHPISEPYPGGLEAFCGILTQALRRRGHQVDLYASAGSTGHVRDFEFPAADWSQCPHLENDTTYPPGYPELESHFFARLRGHLEHSNYDVVHNNSLHPALLESTTLPLVTTLHCPPVAPMSEAATECPGRFVAVSNATARSWGLESTQVIYNSVDTSVWCPGPGGDHAVFFGRFTPEKAPHVAIDASRRAGLPIKLIGRPADPHYVQTQIVPRLGPDVLIEKPLPHRELAREIGCARVAVIPPAWDEPFGLVSIEAMATGTPVAAFARGGLHEVLAGSPCPPVAPNDVDALAEAICRAGAIEREEVSLFARQRFGIDRLIDQYEQVYRQVARSAGHDQQMAGAKLA</sequence>
<dbReference type="Proteomes" id="UP000312032">
    <property type="component" value="Unassembled WGS sequence"/>
</dbReference>
<dbReference type="CDD" id="cd03802">
    <property type="entry name" value="GT4_AviGT4-like"/>
    <property type="match status" value="1"/>
</dbReference>
<dbReference type="Gene3D" id="3.40.50.2000">
    <property type="entry name" value="Glycogen Phosphorylase B"/>
    <property type="match status" value="2"/>
</dbReference>
<name>A0A5C4U5U8_9CORY</name>
<keyword evidence="1" id="KW-0328">Glycosyltransferase</keyword>
<dbReference type="OrthoDB" id="9809227at2"/>
<gene>
    <name evidence="4" type="ORF">FHE74_01650</name>
</gene>
<dbReference type="Pfam" id="PF13692">
    <property type="entry name" value="Glyco_trans_1_4"/>
    <property type="match status" value="1"/>
</dbReference>
<dbReference type="PANTHER" id="PTHR12526:SF595">
    <property type="entry name" value="BLL5217 PROTEIN"/>
    <property type="match status" value="1"/>
</dbReference>